<dbReference type="CDD" id="cd06127">
    <property type="entry name" value="DEDDh"/>
    <property type="match status" value="1"/>
</dbReference>
<dbReference type="EMBL" id="PNHE01000004">
    <property type="protein sequence ID" value="PMC58925.1"/>
    <property type="molecule type" value="Genomic_DNA"/>
</dbReference>
<keyword evidence="4" id="KW-0540">Nuclease</keyword>
<dbReference type="PANTHER" id="PTHR30231">
    <property type="entry name" value="DNA POLYMERASE III SUBUNIT EPSILON"/>
    <property type="match status" value="1"/>
</dbReference>
<dbReference type="InterPro" id="IPR006054">
    <property type="entry name" value="DnaQ"/>
</dbReference>
<keyword evidence="1" id="KW-0808">Transferase</keyword>
<dbReference type="AlphaFoldDB" id="A0A2N6SPC9"/>
<evidence type="ECO:0000256" key="4">
    <source>
        <dbReference type="ARBA" id="ARBA00022722"/>
    </source>
</evidence>
<evidence type="ECO:0000256" key="3">
    <source>
        <dbReference type="ARBA" id="ARBA00022705"/>
    </source>
</evidence>
<dbReference type="RefSeq" id="WP_102227293.1">
    <property type="nucleotide sequence ID" value="NZ_PNFY01000001.1"/>
</dbReference>
<keyword evidence="8" id="KW-0175">Coiled coil</keyword>
<dbReference type="FunFam" id="3.30.420.10:FF:000045">
    <property type="entry name" value="3'-5' exonuclease DinG"/>
    <property type="match status" value="1"/>
</dbReference>
<sequence length="839" mass="98720">MIEKVAVIDLETTGPRYEDGDCIIQIGVVLLDNGQVVQTYETKVNPQRLIPHNISQLTGIYDKDVEDAPYIEQVIEEVYHLIKDRYLVAHNAPFDYSFLFHTFQQQLQIDFYPIGIIDTVSLAKIFFPQAPAFNLTALSKYLNLSSLKAHDALADALVTGELLQCIIEKVKTLSSSIRKDITPILKELNSVYLQLLDQPFEEKNKDDEESNHTTFTLENDIPFDTLEELERLTVQREWVHLWPTNPQASYLFQLQLIQHFISNNRPMIVGVHNEKELDYVLSHLSSSDWVKLYSKESYFDEKRYYTFLNKFNTYRLKDKQLVALAANRIWLEETTTGYIHEIHHELNIYPLLTKHTKAASKPSKFFLQALEKASLSPGILIQYKHLDILKKESFRHRFCFVLDSVQYYLDQVESRQKELSFEDDRDKLRRLYHDIVDQKPPTSEPLKKILQQIQRVEKEYDQVSFELKQLLKEYHQPNDEPQEQIKIYLTSQTIRNFEWKSRLDSLKAQLKKLRLVTEQWQAPFYLYDSLLELTRFTQRNQRRLWYSVSDSWLITGERLFEQYLHPKLIIKPVELPENHPLSYFDQVMTWSTEPFKDLQGYYEDLVMMDYSVAFKHQEDPFKAKTKWIVPMEYLQIEKTAESGQERVIESQMNYLLDQAPTKKSQRYLIITNHLNQSIETTKAMQAHPKISKDYVVLGEGVSGSFNKILARTQNSHQSIMVVTMETYLNEMVGSNAAYNGLLLQSLPFKPMHHETIQFTIETGLIEQWQAFDQVMIADMLETMYLFKKVTDTLPTIGSYLLFDQRLFIADYSDELIESLKNSYEFDFNTDISIDSWYTK</sequence>
<keyword evidence="3" id="KW-0235">DNA replication</keyword>
<dbReference type="GO" id="GO:0003887">
    <property type="term" value="F:DNA-directed DNA polymerase activity"/>
    <property type="evidence" value="ECO:0007669"/>
    <property type="project" value="UniProtKB-KW"/>
</dbReference>
<comment type="caution">
    <text evidence="10">The sequence shown here is derived from an EMBL/GenBank/DDBJ whole genome shotgun (WGS) entry which is preliminary data.</text>
</comment>
<evidence type="ECO:0000256" key="5">
    <source>
        <dbReference type="ARBA" id="ARBA00022839"/>
    </source>
</evidence>
<dbReference type="GO" id="GO:0008408">
    <property type="term" value="F:3'-5' exonuclease activity"/>
    <property type="evidence" value="ECO:0007669"/>
    <property type="project" value="TreeGrafter"/>
</dbReference>
<feature type="coiled-coil region" evidence="8">
    <location>
        <begin position="446"/>
        <end position="473"/>
    </location>
</feature>
<evidence type="ECO:0000256" key="8">
    <source>
        <dbReference type="SAM" id="Coils"/>
    </source>
</evidence>
<dbReference type="Proteomes" id="UP000235682">
    <property type="component" value="Unassembled WGS sequence"/>
</dbReference>
<accession>A0A2N6SPC9</accession>
<name>A0A2N6SPC9_9LACT</name>
<protein>
    <recommendedName>
        <fullName evidence="7">DNA polymerase III polC-type</fullName>
    </recommendedName>
</protein>
<dbReference type="Pfam" id="PF00929">
    <property type="entry name" value="RNase_T"/>
    <property type="match status" value="1"/>
</dbReference>
<dbReference type="InterPro" id="IPR013520">
    <property type="entry name" value="Ribonucl_H"/>
</dbReference>
<keyword evidence="5" id="KW-0378">Hydrolase</keyword>
<proteinExistence type="predicted"/>
<evidence type="ECO:0000256" key="1">
    <source>
        <dbReference type="ARBA" id="ARBA00022679"/>
    </source>
</evidence>
<organism evidence="10 11">
    <name type="scientific">Dolosicoccus paucivorans</name>
    <dbReference type="NCBI Taxonomy" id="84521"/>
    <lineage>
        <taxon>Bacteria</taxon>
        <taxon>Bacillati</taxon>
        <taxon>Bacillota</taxon>
        <taxon>Bacilli</taxon>
        <taxon>Lactobacillales</taxon>
        <taxon>Aerococcaceae</taxon>
        <taxon>Dolosicoccus</taxon>
    </lineage>
</organism>
<keyword evidence="6" id="KW-0239">DNA-directed DNA polymerase</keyword>
<evidence type="ECO:0000313" key="11">
    <source>
        <dbReference type="Proteomes" id="UP000235682"/>
    </source>
</evidence>
<dbReference type="InterPro" id="IPR036397">
    <property type="entry name" value="RNaseH_sf"/>
</dbReference>
<feature type="domain" description="Exonuclease" evidence="9">
    <location>
        <begin position="4"/>
        <end position="172"/>
    </location>
</feature>
<dbReference type="SMART" id="SM00479">
    <property type="entry name" value="EXOIII"/>
    <property type="match status" value="1"/>
</dbReference>
<evidence type="ECO:0000256" key="6">
    <source>
        <dbReference type="ARBA" id="ARBA00022932"/>
    </source>
</evidence>
<evidence type="ECO:0000259" key="9">
    <source>
        <dbReference type="SMART" id="SM00479"/>
    </source>
</evidence>
<dbReference type="SUPFAM" id="SSF53098">
    <property type="entry name" value="Ribonuclease H-like"/>
    <property type="match status" value="1"/>
</dbReference>
<keyword evidence="2" id="KW-0548">Nucleotidyltransferase</keyword>
<dbReference type="GO" id="GO:0003677">
    <property type="term" value="F:DNA binding"/>
    <property type="evidence" value="ECO:0007669"/>
    <property type="project" value="InterPro"/>
</dbReference>
<dbReference type="Gene3D" id="3.30.420.10">
    <property type="entry name" value="Ribonuclease H-like superfamily/Ribonuclease H"/>
    <property type="match status" value="1"/>
</dbReference>
<dbReference type="GO" id="GO:0005829">
    <property type="term" value="C:cytosol"/>
    <property type="evidence" value="ECO:0007669"/>
    <property type="project" value="TreeGrafter"/>
</dbReference>
<dbReference type="PANTHER" id="PTHR30231:SF41">
    <property type="entry name" value="DNA POLYMERASE III SUBUNIT EPSILON"/>
    <property type="match status" value="1"/>
</dbReference>
<evidence type="ECO:0000256" key="2">
    <source>
        <dbReference type="ARBA" id="ARBA00022695"/>
    </source>
</evidence>
<evidence type="ECO:0000256" key="7">
    <source>
        <dbReference type="ARBA" id="ARBA00070925"/>
    </source>
</evidence>
<evidence type="ECO:0000313" key="10">
    <source>
        <dbReference type="EMBL" id="PMC58925.1"/>
    </source>
</evidence>
<keyword evidence="11" id="KW-1185">Reference proteome</keyword>
<dbReference type="GO" id="GO:0045004">
    <property type="term" value="P:DNA replication proofreading"/>
    <property type="evidence" value="ECO:0007669"/>
    <property type="project" value="TreeGrafter"/>
</dbReference>
<keyword evidence="5" id="KW-0269">Exonuclease</keyword>
<reference evidence="10 11" key="1">
    <citation type="submission" date="2017-09" db="EMBL/GenBank/DDBJ databases">
        <title>Bacterial strain isolated from the female urinary microbiota.</title>
        <authorList>
            <person name="Thomas-White K."/>
            <person name="Kumar N."/>
            <person name="Forster S."/>
            <person name="Putonti C."/>
            <person name="Lawley T."/>
            <person name="Wolfe A.J."/>
        </authorList>
    </citation>
    <scope>NUCLEOTIDE SEQUENCE [LARGE SCALE GENOMIC DNA]</scope>
    <source>
        <strain evidence="10 11">UMB0852</strain>
    </source>
</reference>
<gene>
    <name evidence="10" type="ORF">CJ205_01790</name>
</gene>
<dbReference type="InterPro" id="IPR012337">
    <property type="entry name" value="RNaseH-like_sf"/>
</dbReference>
<dbReference type="OrthoDB" id="9803913at2"/>
<dbReference type="STRING" id="84521.SAMN04487994_101516"/>
<dbReference type="NCBIfam" id="TIGR00573">
    <property type="entry name" value="dnaq"/>
    <property type="match status" value="1"/>
</dbReference>